<accession>A0ABW3DE42</accession>
<name>A0ABW3DE42_9BACL</name>
<feature type="transmembrane region" description="Helical" evidence="1">
    <location>
        <begin position="33"/>
        <end position="50"/>
    </location>
</feature>
<keyword evidence="1" id="KW-0472">Membrane</keyword>
<evidence type="ECO:0000256" key="1">
    <source>
        <dbReference type="SAM" id="Phobius"/>
    </source>
</evidence>
<dbReference type="Proteomes" id="UP001597120">
    <property type="component" value="Unassembled WGS sequence"/>
</dbReference>
<keyword evidence="1" id="KW-1133">Transmembrane helix</keyword>
<evidence type="ECO:0000313" key="3">
    <source>
        <dbReference type="Proteomes" id="UP001597120"/>
    </source>
</evidence>
<keyword evidence="1" id="KW-0812">Transmembrane</keyword>
<reference evidence="3" key="1">
    <citation type="journal article" date="2019" name="Int. J. Syst. Evol. Microbiol.">
        <title>The Global Catalogue of Microorganisms (GCM) 10K type strain sequencing project: providing services to taxonomists for standard genome sequencing and annotation.</title>
        <authorList>
            <consortium name="The Broad Institute Genomics Platform"/>
            <consortium name="The Broad Institute Genome Sequencing Center for Infectious Disease"/>
            <person name="Wu L."/>
            <person name="Ma J."/>
        </authorList>
    </citation>
    <scope>NUCLEOTIDE SEQUENCE [LARGE SCALE GENOMIC DNA]</scope>
    <source>
        <strain evidence="3">CCUG 57263</strain>
    </source>
</reference>
<sequence>MEYAVVIVLAGALGVWLEVPGLRRKKLYRELRLFSIALLAAIAIGIIKSLQLPFPNLMEWIMIAVSPLVEWFGG</sequence>
<dbReference type="RefSeq" id="WP_144933492.1">
    <property type="nucleotide sequence ID" value="NZ_JBHTIU010000059.1"/>
</dbReference>
<protein>
    <submittedName>
        <fullName evidence="2">Uncharacterized protein</fullName>
    </submittedName>
</protein>
<dbReference type="EMBL" id="JBHTIU010000059">
    <property type="protein sequence ID" value="MFD0870752.1"/>
    <property type="molecule type" value="Genomic_DNA"/>
</dbReference>
<proteinExistence type="predicted"/>
<gene>
    <name evidence="2" type="ORF">ACFQ03_16480</name>
</gene>
<comment type="caution">
    <text evidence="2">The sequence shown here is derived from an EMBL/GenBank/DDBJ whole genome shotgun (WGS) entry which is preliminary data.</text>
</comment>
<organism evidence="2 3">
    <name type="scientific">Paenibacillus residui</name>
    <dbReference type="NCBI Taxonomy" id="629724"/>
    <lineage>
        <taxon>Bacteria</taxon>
        <taxon>Bacillati</taxon>
        <taxon>Bacillota</taxon>
        <taxon>Bacilli</taxon>
        <taxon>Bacillales</taxon>
        <taxon>Paenibacillaceae</taxon>
        <taxon>Paenibacillus</taxon>
    </lineage>
</organism>
<keyword evidence="3" id="KW-1185">Reference proteome</keyword>
<evidence type="ECO:0000313" key="2">
    <source>
        <dbReference type="EMBL" id="MFD0870752.1"/>
    </source>
</evidence>